<feature type="domain" description="Baseplate structural protein Gp10 C-terminal" evidence="2">
    <location>
        <begin position="451"/>
        <end position="598"/>
    </location>
</feature>
<evidence type="ECO:0000259" key="4">
    <source>
        <dbReference type="Pfam" id="PF23618"/>
    </source>
</evidence>
<evidence type="ECO:0000259" key="1">
    <source>
        <dbReference type="Pfam" id="PF07880"/>
    </source>
</evidence>
<dbReference type="InterPro" id="IPR056391">
    <property type="entry name" value="Baseplate_gp9_C"/>
</dbReference>
<dbReference type="SUPFAM" id="SSF50017">
    <property type="entry name" value="gp9"/>
    <property type="match status" value="1"/>
</dbReference>
<evidence type="ECO:0008006" key="7">
    <source>
        <dbReference type="Google" id="ProtNLM"/>
    </source>
</evidence>
<evidence type="ECO:0000259" key="2">
    <source>
        <dbReference type="Pfam" id="PF21939"/>
    </source>
</evidence>
<evidence type="ECO:0000259" key="3">
    <source>
        <dbReference type="Pfam" id="PF22670"/>
    </source>
</evidence>
<protein>
    <recommendedName>
        <fullName evidence="7">Baseplate wedge subunit and tail pin</fullName>
    </recommendedName>
</protein>
<feature type="domain" description="Baseplate protein gp9-like C-terminal" evidence="4">
    <location>
        <begin position="155"/>
        <end position="262"/>
    </location>
</feature>
<proteinExistence type="predicted"/>
<evidence type="ECO:0000313" key="5">
    <source>
        <dbReference type="EMBL" id="UNY47138.1"/>
    </source>
</evidence>
<dbReference type="GO" id="GO:0019076">
    <property type="term" value="P:viral release from host cell"/>
    <property type="evidence" value="ECO:0007669"/>
    <property type="project" value="InterPro"/>
</dbReference>
<feature type="domain" description="Baseplate structural protein Gp9/Gp10 N-terminal" evidence="1">
    <location>
        <begin position="2"/>
        <end position="147"/>
    </location>
</feature>
<dbReference type="Proteomes" id="UP000832072">
    <property type="component" value="Segment"/>
</dbReference>
<name>A0AAE9K850_9CAUD</name>
<dbReference type="InterPro" id="IPR036240">
    <property type="entry name" value="Gp9-like_sf"/>
</dbReference>
<dbReference type="Pfam" id="PF21939">
    <property type="entry name" value="Gp10_C"/>
    <property type="match status" value="1"/>
</dbReference>
<dbReference type="InterPro" id="IPR053827">
    <property type="entry name" value="Gp10_C"/>
</dbReference>
<feature type="domain" description="Baseplate wedge protein gp10" evidence="3">
    <location>
        <begin position="266"/>
        <end position="386"/>
    </location>
</feature>
<dbReference type="InterPro" id="IPR008987">
    <property type="entry name" value="Baseplate_struct_prot_Gp9/10_N"/>
</dbReference>
<dbReference type="EMBL" id="OM638103">
    <property type="protein sequence ID" value="UNY47138.1"/>
    <property type="molecule type" value="Genomic_DNA"/>
</dbReference>
<dbReference type="InterPro" id="IPR054430">
    <property type="entry name" value="Gp10_D3"/>
</dbReference>
<reference evidence="5 6" key="1">
    <citation type="submission" date="2022-02" db="EMBL/GenBank/DDBJ databases">
        <authorList>
            <person name="Tian F."/>
            <person name="Li J."/>
            <person name="Li F."/>
            <person name="Tong Y."/>
        </authorList>
    </citation>
    <scope>NUCLEOTIDE SEQUENCE [LARGE SCALE GENOMIC DNA]</scope>
</reference>
<dbReference type="Pfam" id="PF07880">
    <property type="entry name" value="T4_gp9_10_N"/>
    <property type="match status" value="1"/>
</dbReference>
<dbReference type="Pfam" id="PF22670">
    <property type="entry name" value="Gp10_D3"/>
    <property type="match status" value="1"/>
</dbReference>
<organism evidence="5 6">
    <name type="scientific">Cronobacter phage LPCS28</name>
    <dbReference type="NCBI Taxonomy" id="2924885"/>
    <lineage>
        <taxon>Viruses</taxon>
        <taxon>Duplodnaviria</taxon>
        <taxon>Heunggongvirae</taxon>
        <taxon>Uroviricota</taxon>
        <taxon>Caudoviricetes</taxon>
        <taxon>Pantevenvirales</taxon>
        <taxon>Straboviridae</taxon>
        <taxon>Nanhuvirus</taxon>
        <taxon>Nanhuvirus LPCS28</taxon>
    </lineage>
</organism>
<gene>
    <name evidence="5" type="ORF">EHEKIMEA_00256</name>
</gene>
<dbReference type="Pfam" id="PF23618">
    <property type="entry name" value="T4_gp9_10_C"/>
    <property type="match status" value="1"/>
</dbReference>
<evidence type="ECO:0000313" key="6">
    <source>
        <dbReference type="Proteomes" id="UP000832072"/>
    </source>
</evidence>
<keyword evidence="6" id="KW-1185">Reference proteome</keyword>
<sequence length="599" mass="66359">MKQIIQLGNAVDDGRGDYLRIGAKKINENTEEVFGKLGDGSTVFPAGAWKIHDSKTSRQLNPTWGDSYSVNTISNDVVVNLPKGSSADYGKVIKLRDVWSTWAQRNVTVVPAKGDTVKGKPSAKLYRDLMDVELVYCSPGRWEYADNKLVSKISSSNIATVSKREYELKEGQTDVLNVFGDTPFNSTSLEVYHKGNLLWYGDKFSDRSDYGSPGAAPGQIVALDGRNIRLRFAAKEGDILVVKTYTDDLAVYRSSYTSRSIRVYDTETNMLPVEGQIVVANLKSKKEWDFFADFGFTEADGSFNPMGTEVLINGTQLTKAGEAGLETMHCESDPSQTDEESCPIGGWKETGEDFSVIHNSAGEYRVIKVMTPLESGDVLTVRWFNNDIGTTLSWEQITDKADDRYLVTAQDEPFTLKNTIVYTDTVNINPCTVVNDPLEETHKNISSFEMMFDMMYPIGSVYFNAHNRANPRDYMGFGTWVPYAKGRAIVGWSGDNDNNFGKYVGECGELSAPGTQGGHVDISLTPANVPTLVSKDEVLIKDENGEIMVGQCQVEPDGQGPGYFKYREDPLRVNVDSQTPIPVNVLQPYVTVAAWLRVQ</sequence>
<accession>A0AAE9K850</accession>